<evidence type="ECO:0000256" key="1">
    <source>
        <dbReference type="SAM" id="MobiDB-lite"/>
    </source>
</evidence>
<gene>
    <name evidence="2" type="ORF">EV420DRAFT_1642594</name>
</gene>
<dbReference type="RefSeq" id="XP_060331127.1">
    <property type="nucleotide sequence ID" value="XM_060477391.1"/>
</dbReference>
<feature type="compositionally biased region" description="Basic and acidic residues" evidence="1">
    <location>
        <begin position="233"/>
        <end position="248"/>
    </location>
</feature>
<accession>A0AA39KD99</accession>
<keyword evidence="3" id="KW-1185">Reference proteome</keyword>
<comment type="caution">
    <text evidence="2">The sequence shown here is derived from an EMBL/GenBank/DDBJ whole genome shotgun (WGS) entry which is preliminary data.</text>
</comment>
<feature type="region of interest" description="Disordered" evidence="1">
    <location>
        <begin position="225"/>
        <end position="279"/>
    </location>
</feature>
<dbReference type="Proteomes" id="UP001175211">
    <property type="component" value="Unassembled WGS sequence"/>
</dbReference>
<dbReference type="AlphaFoldDB" id="A0AA39KD99"/>
<dbReference type="GeneID" id="85360939"/>
<dbReference type="EMBL" id="JAUEPS010000016">
    <property type="protein sequence ID" value="KAK0458877.1"/>
    <property type="molecule type" value="Genomic_DNA"/>
</dbReference>
<evidence type="ECO:0000313" key="3">
    <source>
        <dbReference type="Proteomes" id="UP001175211"/>
    </source>
</evidence>
<name>A0AA39KD99_ARMTA</name>
<organism evidence="2 3">
    <name type="scientific">Armillaria tabescens</name>
    <name type="common">Ringless honey mushroom</name>
    <name type="synonym">Agaricus tabescens</name>
    <dbReference type="NCBI Taxonomy" id="1929756"/>
    <lineage>
        <taxon>Eukaryota</taxon>
        <taxon>Fungi</taxon>
        <taxon>Dikarya</taxon>
        <taxon>Basidiomycota</taxon>
        <taxon>Agaricomycotina</taxon>
        <taxon>Agaricomycetes</taxon>
        <taxon>Agaricomycetidae</taxon>
        <taxon>Agaricales</taxon>
        <taxon>Marasmiineae</taxon>
        <taxon>Physalacriaceae</taxon>
        <taxon>Desarmillaria</taxon>
    </lineage>
</organism>
<proteinExistence type="predicted"/>
<evidence type="ECO:0000313" key="2">
    <source>
        <dbReference type="EMBL" id="KAK0458877.1"/>
    </source>
</evidence>
<protein>
    <submittedName>
        <fullName evidence="2">Uncharacterized protein</fullName>
    </submittedName>
</protein>
<sequence length="369" mass="40929">MAKRAGAARITTKLAKNHWSLGANLQNDEDILVFPHSIDGFWVQRQITESVISGIDEPTLLCVSISTGKTNVTCKSTNTSYTNFVHPLIIDECFTSRWVATLLNYQDGTTFLRVDESKGLFTSMLRPNREANIIKDSDLHDFLLLSSPLTTLASLLQTALHFCRDLETDGAPISLAGCIDTRVVSSENPPGCGQECDRPTIGNRRGRWTYEQFSRCINLSKKSTDYGAEDEAMEKPNMKWKDTTSRNESDDDDGEEGWDREAAPESGEEALVISDKTSKSAKSKADKNTQFVCLDVQVDLNTIYDVTITSEVQDYLSLLSHHESLVSELSGNFSMEIVSGTIQNRDNWLGCTYVFVQMLCSASLCVLSG</sequence>
<reference evidence="2" key="1">
    <citation type="submission" date="2023-06" db="EMBL/GenBank/DDBJ databases">
        <authorList>
            <consortium name="Lawrence Berkeley National Laboratory"/>
            <person name="Ahrendt S."/>
            <person name="Sahu N."/>
            <person name="Indic B."/>
            <person name="Wong-Bajracharya J."/>
            <person name="Merenyi Z."/>
            <person name="Ke H.-M."/>
            <person name="Monk M."/>
            <person name="Kocsube S."/>
            <person name="Drula E."/>
            <person name="Lipzen A."/>
            <person name="Balint B."/>
            <person name="Henrissat B."/>
            <person name="Andreopoulos B."/>
            <person name="Martin F.M."/>
            <person name="Harder C.B."/>
            <person name="Rigling D."/>
            <person name="Ford K.L."/>
            <person name="Foster G.D."/>
            <person name="Pangilinan J."/>
            <person name="Papanicolaou A."/>
            <person name="Barry K."/>
            <person name="LaButti K."/>
            <person name="Viragh M."/>
            <person name="Koriabine M."/>
            <person name="Yan M."/>
            <person name="Riley R."/>
            <person name="Champramary S."/>
            <person name="Plett K.L."/>
            <person name="Tsai I.J."/>
            <person name="Slot J."/>
            <person name="Sipos G."/>
            <person name="Plett J."/>
            <person name="Nagy L.G."/>
            <person name="Grigoriev I.V."/>
        </authorList>
    </citation>
    <scope>NUCLEOTIDE SEQUENCE</scope>
    <source>
        <strain evidence="2">CCBAS 213</strain>
    </source>
</reference>